<evidence type="ECO:0000256" key="7">
    <source>
        <dbReference type="SAM" id="Phobius"/>
    </source>
</evidence>
<accession>A0AAV8YCS5</accession>
<evidence type="ECO:0000313" key="10">
    <source>
        <dbReference type="Proteomes" id="UP001162162"/>
    </source>
</evidence>
<dbReference type="PANTHER" id="PTHR13647">
    <property type="entry name" value="INSULIN-LIKE PEPTIDE 2-RELATED"/>
    <property type="match status" value="1"/>
</dbReference>
<keyword evidence="5" id="KW-1015">Disulfide bond</keyword>
<evidence type="ECO:0000256" key="3">
    <source>
        <dbReference type="ARBA" id="ARBA00022685"/>
    </source>
</evidence>
<evidence type="ECO:0000256" key="2">
    <source>
        <dbReference type="ARBA" id="ARBA00011207"/>
    </source>
</evidence>
<evidence type="ECO:0000313" key="9">
    <source>
        <dbReference type="EMBL" id="KAJ8948988.1"/>
    </source>
</evidence>
<organism evidence="9 10">
    <name type="scientific">Aromia moschata</name>
    <dbReference type="NCBI Taxonomy" id="1265417"/>
    <lineage>
        <taxon>Eukaryota</taxon>
        <taxon>Metazoa</taxon>
        <taxon>Ecdysozoa</taxon>
        <taxon>Arthropoda</taxon>
        <taxon>Hexapoda</taxon>
        <taxon>Insecta</taxon>
        <taxon>Pterygota</taxon>
        <taxon>Neoptera</taxon>
        <taxon>Endopterygota</taxon>
        <taxon>Coleoptera</taxon>
        <taxon>Polyphaga</taxon>
        <taxon>Cucujiformia</taxon>
        <taxon>Chrysomeloidea</taxon>
        <taxon>Cerambycidae</taxon>
        <taxon>Cerambycinae</taxon>
        <taxon>Callichromatini</taxon>
        <taxon>Aromia</taxon>
    </lineage>
</organism>
<comment type="subcellular location">
    <subcellularLocation>
        <location evidence="6">Secreted</location>
    </subcellularLocation>
</comment>
<dbReference type="SUPFAM" id="SSF56994">
    <property type="entry name" value="Insulin-like"/>
    <property type="match status" value="1"/>
</dbReference>
<keyword evidence="3" id="KW-0165">Cleavage on pair of basic residues</keyword>
<dbReference type="PRINTS" id="PR00276">
    <property type="entry name" value="INSULINFAMLY"/>
</dbReference>
<evidence type="ECO:0000256" key="6">
    <source>
        <dbReference type="RuleBase" id="RU000406"/>
    </source>
</evidence>
<dbReference type="Pfam" id="PF00049">
    <property type="entry name" value="Insulin"/>
    <property type="match status" value="1"/>
</dbReference>
<dbReference type="Gene3D" id="1.10.100.10">
    <property type="entry name" value="Insulin-like"/>
    <property type="match status" value="1"/>
</dbReference>
<dbReference type="GO" id="GO:0005179">
    <property type="term" value="F:hormone activity"/>
    <property type="evidence" value="ECO:0007669"/>
    <property type="project" value="InterPro"/>
</dbReference>
<protein>
    <recommendedName>
        <fullName evidence="8">Insulin-like domain-containing protein</fullName>
    </recommendedName>
</protein>
<reference evidence="9" key="1">
    <citation type="journal article" date="2023" name="Insect Mol. Biol.">
        <title>Genome sequencing provides insights into the evolution of gene families encoding plant cell wall-degrading enzymes in longhorned beetles.</title>
        <authorList>
            <person name="Shin N.R."/>
            <person name="Okamura Y."/>
            <person name="Kirsch R."/>
            <person name="Pauchet Y."/>
        </authorList>
    </citation>
    <scope>NUCLEOTIDE SEQUENCE</scope>
    <source>
        <strain evidence="9">AMC_N1</strain>
    </source>
</reference>
<dbReference type="InterPro" id="IPR022353">
    <property type="entry name" value="Insulin_CS"/>
</dbReference>
<sequence length="121" mass="14419">MNFRTIFIIMILNVTYICCSPYLNHVWTKRSRLCGPRLTEALRMVCRGEYASRDKKSFADILEYHEYDTEHPFHNVERDYPFVPKEWATSIIPQRLRRDGVVDECCHKSCSIKELQSYCAY</sequence>
<dbReference type="EMBL" id="JAPWTK010000126">
    <property type="protein sequence ID" value="KAJ8948988.1"/>
    <property type="molecule type" value="Genomic_DNA"/>
</dbReference>
<keyword evidence="7" id="KW-0472">Membrane</keyword>
<dbReference type="Proteomes" id="UP001162162">
    <property type="component" value="Unassembled WGS sequence"/>
</dbReference>
<evidence type="ECO:0000259" key="8">
    <source>
        <dbReference type="SMART" id="SM00078"/>
    </source>
</evidence>
<dbReference type="GO" id="GO:0005576">
    <property type="term" value="C:extracellular region"/>
    <property type="evidence" value="ECO:0007669"/>
    <property type="project" value="UniProtKB-SubCell"/>
</dbReference>
<keyword evidence="10" id="KW-1185">Reference proteome</keyword>
<dbReference type="InterPro" id="IPR022352">
    <property type="entry name" value="Ins/IGF/rlx"/>
</dbReference>
<comment type="caution">
    <text evidence="9">The sequence shown here is derived from an EMBL/GenBank/DDBJ whole genome shotgun (WGS) entry which is preliminary data.</text>
</comment>
<gene>
    <name evidence="9" type="ORF">NQ318_023012</name>
</gene>
<keyword evidence="4" id="KW-0732">Signal</keyword>
<evidence type="ECO:0000256" key="4">
    <source>
        <dbReference type="ARBA" id="ARBA00022729"/>
    </source>
</evidence>
<dbReference type="PROSITE" id="PS00262">
    <property type="entry name" value="INSULIN"/>
    <property type="match status" value="1"/>
</dbReference>
<comment type="similarity">
    <text evidence="1 6">Belongs to the insulin family.</text>
</comment>
<dbReference type="SMART" id="SM00078">
    <property type="entry name" value="IlGF"/>
    <property type="match status" value="1"/>
</dbReference>
<name>A0AAV8YCS5_9CUCU</name>
<dbReference type="InterPro" id="IPR036438">
    <property type="entry name" value="Insulin-like_sf"/>
</dbReference>
<evidence type="ECO:0000256" key="1">
    <source>
        <dbReference type="ARBA" id="ARBA00009034"/>
    </source>
</evidence>
<proteinExistence type="inferred from homology"/>
<dbReference type="InterPro" id="IPR016179">
    <property type="entry name" value="Insulin-like"/>
</dbReference>
<keyword evidence="6" id="KW-0964">Secreted</keyword>
<dbReference type="PANTHER" id="PTHR13647:SF4">
    <property type="entry name" value="INSULIN-LIKE PEPTIDE 1-RELATED"/>
    <property type="match status" value="1"/>
</dbReference>
<evidence type="ECO:0000256" key="5">
    <source>
        <dbReference type="ARBA" id="ARBA00023157"/>
    </source>
</evidence>
<keyword evidence="7" id="KW-1133">Transmembrane helix</keyword>
<keyword evidence="7" id="KW-0812">Transmembrane</keyword>
<dbReference type="AlphaFoldDB" id="A0AAV8YCS5"/>
<comment type="subunit">
    <text evidence="2">Heterodimer of a B chain and an A chain linked by two disulfide bonds.</text>
</comment>
<feature type="domain" description="Insulin-like" evidence="8">
    <location>
        <begin position="31"/>
        <end position="119"/>
    </location>
</feature>
<feature type="transmembrane region" description="Helical" evidence="7">
    <location>
        <begin position="6"/>
        <end position="23"/>
    </location>
</feature>